<accession>A0AAX2CK70</accession>
<evidence type="ECO:0000313" key="2">
    <source>
        <dbReference type="EMBL" id="SCM00503.1"/>
    </source>
</evidence>
<dbReference type="AlphaFoldDB" id="A0AAX2CK70"/>
<keyword evidence="1" id="KW-1133">Transmembrane helix</keyword>
<gene>
    <name evidence="2" type="ORF">BCB44BAC_03325</name>
</gene>
<reference evidence="2 3" key="1">
    <citation type="submission" date="2016-08" db="EMBL/GenBank/DDBJ databases">
        <authorList>
            <person name="Loux V."/>
            <person name="Rue O."/>
        </authorList>
    </citation>
    <scope>NUCLEOTIDE SEQUENCE [LARGE SCALE GENOMIC DNA]</scope>
    <source>
        <strain evidence="2 3">AFSSA_08CEB44bac</strain>
    </source>
</reference>
<sequence>MNTELEEARGTYLGRLFTLGGSVLFLIGSFVAAVIAYQAYSRLLNTSSN</sequence>
<comment type="caution">
    <text evidence="2">The sequence shown here is derived from an EMBL/GenBank/DDBJ whole genome shotgun (WGS) entry which is preliminary data.</text>
</comment>
<dbReference type="Proteomes" id="UP000242164">
    <property type="component" value="Unassembled WGS sequence"/>
</dbReference>
<evidence type="ECO:0000313" key="3">
    <source>
        <dbReference type="Proteomes" id="UP000242164"/>
    </source>
</evidence>
<proteinExistence type="predicted"/>
<evidence type="ECO:0000256" key="1">
    <source>
        <dbReference type="SAM" id="Phobius"/>
    </source>
</evidence>
<organism evidence="2 3">
    <name type="scientific">Bacillus cytotoxicus</name>
    <dbReference type="NCBI Taxonomy" id="580165"/>
    <lineage>
        <taxon>Bacteria</taxon>
        <taxon>Bacillati</taxon>
        <taxon>Bacillota</taxon>
        <taxon>Bacilli</taxon>
        <taxon>Bacillales</taxon>
        <taxon>Bacillaceae</taxon>
        <taxon>Bacillus</taxon>
        <taxon>Bacillus cereus group</taxon>
    </lineage>
</organism>
<name>A0AAX2CK70_9BACI</name>
<dbReference type="EMBL" id="FMIK01000045">
    <property type="protein sequence ID" value="SCM00503.1"/>
    <property type="molecule type" value="Genomic_DNA"/>
</dbReference>
<protein>
    <submittedName>
        <fullName evidence="2">Uncharacterized protein</fullName>
    </submittedName>
</protein>
<feature type="transmembrane region" description="Helical" evidence="1">
    <location>
        <begin position="12"/>
        <end position="40"/>
    </location>
</feature>
<keyword evidence="1" id="KW-0812">Transmembrane</keyword>
<keyword evidence="1" id="KW-0472">Membrane</keyword>
<dbReference type="RefSeq" id="WP_176371948.1">
    <property type="nucleotide sequence ID" value="NZ_CP066179.1"/>
</dbReference>